<evidence type="ECO:0000256" key="1">
    <source>
        <dbReference type="ARBA" id="ARBA00004175"/>
    </source>
</evidence>
<feature type="repeat" description="ANK" evidence="12">
    <location>
        <begin position="781"/>
        <end position="813"/>
    </location>
</feature>
<sequence length="991" mass="108945">MNWKDVDSIGNAAAVALEITKPKLHLSNLQALSKLTFSILKNVCNQDLCSQELDIENILWKIFSAVEFQLGNVIWIQKFRDSVSRIKSNALNANNSQVRISKDNSNCKLACKLDTLKSIIINCTKNGTLNEKFPLPKYDKKTQSKIELLLLEIMSVLNSRGLLTNNPLFIDSSMPSLIGRNLRNYLAHNDVLTNTLSIEASVDVLLNAIKLTEENGIQSGKQIDQIVNNDPDELDHSYEENLKKMKLQTDLFKALKEGNIEGVRKSLERGSDLNARSMDSWTALHFASASPNLEIVKYILERNMDTGFKNIYGQNALHVAAFWGRHSTVEFLLIGQNMTVDDIDKENRTPLHLASQKGHSRVLEVLLNFKASCSAKDKRGYSPVHYAIINGHEECGMLLLDKEVNVDANITDCGLSPLHIAVESCKLNFVQHLLKKKAKVNSMSDRCTTPLHIAARRGDKAIVEELLLHGASVDAKRVDGTTALHHAVIYGHISVARLLLLENNACPDVADNIMKCTPLFYAVKSNDSEIIEQLLDANVKVQARNAFGMCSLHIAAKNGQTDIILSILHKCSDPTNNVNAKDKRGFTPLHFCALGNHRATAELLLDNGADKNAQDFDGCTPLIIAAEKGNLDIVQLLIQSDVDAAIPGIGKMTALHFASLNGRIEIIDALMKTGCDAMAEGIMGITPLHIGIGSGRKDVVEYFSNTDRLTGLNSYGVTALHLVALHGNTETLKVVIDKTLNLNVKSESGFTPLHLAVKGNHISTTNLLIDEEADIHITDNKNHSPLYYAVKKNNLDLVRVLIGRGALVKNEGNGEPLTTAVVHGYGNIVNILLQNIKFNINIVFKNSETLLHFAARNGRADIAEMLIKKSININARTKKGITSLHLAALEGHVNVVDLLKVKAKVDIYANNERTAIEMAAIKGHLPVVKALLNQGDINGTYKKGSTLLHIASQFGNLDIVQYLVSKGAEIDVKTRKVLSLFTLQLKKAIKT</sequence>
<feature type="repeat" description="ANK" evidence="12">
    <location>
        <begin position="446"/>
        <end position="478"/>
    </location>
</feature>
<accession>A0AAV4TTS7</accession>
<dbReference type="SUPFAM" id="SSF48403">
    <property type="entry name" value="Ankyrin repeat"/>
    <property type="match status" value="3"/>
</dbReference>
<feature type="repeat" description="ANK" evidence="12">
    <location>
        <begin position="650"/>
        <end position="682"/>
    </location>
</feature>
<evidence type="ECO:0000256" key="5">
    <source>
        <dbReference type="ARBA" id="ARBA00022537"/>
    </source>
</evidence>
<dbReference type="GO" id="GO:0090729">
    <property type="term" value="F:toxin activity"/>
    <property type="evidence" value="ECO:0007669"/>
    <property type="project" value="UniProtKB-KW"/>
</dbReference>
<feature type="repeat" description="ANK" evidence="12">
    <location>
        <begin position="943"/>
        <end position="975"/>
    </location>
</feature>
<dbReference type="Pfam" id="PF13637">
    <property type="entry name" value="Ank_4"/>
    <property type="match status" value="1"/>
</dbReference>
<feature type="repeat" description="ANK" evidence="12">
    <location>
        <begin position="346"/>
        <end position="378"/>
    </location>
</feature>
<keyword evidence="11" id="KW-1053">Target membrane</keyword>
<feature type="repeat" description="ANK" evidence="12">
    <location>
        <begin position="748"/>
        <end position="780"/>
    </location>
</feature>
<dbReference type="Gene3D" id="1.25.40.20">
    <property type="entry name" value="Ankyrin repeat-containing domain"/>
    <property type="match status" value="6"/>
</dbReference>
<evidence type="ECO:0000256" key="8">
    <source>
        <dbReference type="ARBA" id="ARBA00022737"/>
    </source>
</evidence>
<feature type="repeat" description="ANK" evidence="12">
    <location>
        <begin position="514"/>
        <end position="546"/>
    </location>
</feature>
<dbReference type="InterPro" id="IPR002110">
    <property type="entry name" value="Ankyrin_rpt"/>
</dbReference>
<keyword evidence="6" id="KW-0800">Toxin</keyword>
<evidence type="ECO:0000256" key="9">
    <source>
        <dbReference type="ARBA" id="ARBA00023028"/>
    </source>
</evidence>
<evidence type="ECO:0000256" key="6">
    <source>
        <dbReference type="ARBA" id="ARBA00022656"/>
    </source>
</evidence>
<feature type="repeat" description="ANK" evidence="12">
    <location>
        <begin position="584"/>
        <end position="616"/>
    </location>
</feature>
<feature type="repeat" description="ANK" evidence="12">
    <location>
        <begin position="879"/>
        <end position="899"/>
    </location>
</feature>
<keyword evidence="4" id="KW-0964">Secreted</keyword>
<reference evidence="13 14" key="1">
    <citation type="submission" date="2021-06" db="EMBL/GenBank/DDBJ databases">
        <title>Caerostris darwini draft genome.</title>
        <authorList>
            <person name="Kono N."/>
            <person name="Arakawa K."/>
        </authorList>
    </citation>
    <scope>NUCLEOTIDE SEQUENCE [LARGE SCALE GENOMIC DNA]</scope>
</reference>
<dbReference type="PANTHER" id="PTHR24123:SF33">
    <property type="entry name" value="PROTEIN HOS4"/>
    <property type="match status" value="1"/>
</dbReference>
<gene>
    <name evidence="13" type="primary">ANK1_12</name>
    <name evidence="13" type="ORF">CDAR_79601</name>
</gene>
<dbReference type="SMART" id="SM00248">
    <property type="entry name" value="ANK"/>
    <property type="match status" value="22"/>
</dbReference>
<keyword evidence="14" id="KW-1185">Reference proteome</keyword>
<dbReference type="Proteomes" id="UP001054837">
    <property type="component" value="Unassembled WGS sequence"/>
</dbReference>
<dbReference type="PROSITE" id="PS50297">
    <property type="entry name" value="ANK_REP_REGION"/>
    <property type="match status" value="15"/>
</dbReference>
<dbReference type="GO" id="GO:0005576">
    <property type="term" value="C:extracellular region"/>
    <property type="evidence" value="ECO:0007669"/>
    <property type="project" value="UniProtKB-SubCell"/>
</dbReference>
<evidence type="ECO:0000256" key="10">
    <source>
        <dbReference type="ARBA" id="ARBA00023043"/>
    </source>
</evidence>
<keyword evidence="3" id="KW-0268">Exocytosis</keyword>
<dbReference type="PANTHER" id="PTHR24123">
    <property type="entry name" value="ANKYRIN REPEAT-CONTAINING"/>
    <property type="match status" value="1"/>
</dbReference>
<evidence type="ECO:0000256" key="4">
    <source>
        <dbReference type="ARBA" id="ARBA00022525"/>
    </source>
</evidence>
<dbReference type="EMBL" id="BPLQ01010333">
    <property type="protein sequence ID" value="GIY50023.1"/>
    <property type="molecule type" value="Genomic_DNA"/>
</dbReference>
<proteinExistence type="predicted"/>
<feature type="repeat" description="ANK" evidence="12">
    <location>
        <begin position="479"/>
        <end position="512"/>
    </location>
</feature>
<dbReference type="GO" id="GO:0044231">
    <property type="term" value="C:host cell presynaptic membrane"/>
    <property type="evidence" value="ECO:0007669"/>
    <property type="project" value="UniProtKB-KW"/>
</dbReference>
<evidence type="ECO:0000256" key="11">
    <source>
        <dbReference type="ARBA" id="ARBA00023298"/>
    </source>
</evidence>
<evidence type="ECO:0000256" key="12">
    <source>
        <dbReference type="PROSITE-ProRule" id="PRU00023"/>
    </source>
</evidence>
<keyword evidence="9" id="KW-0638">Presynaptic neurotoxin</keyword>
<keyword evidence="7" id="KW-0528">Neurotoxin</keyword>
<feature type="repeat" description="ANK" evidence="12">
    <location>
        <begin position="715"/>
        <end position="747"/>
    </location>
</feature>
<evidence type="ECO:0000256" key="7">
    <source>
        <dbReference type="ARBA" id="ARBA00022699"/>
    </source>
</evidence>
<feature type="repeat" description="ANK" evidence="12">
    <location>
        <begin position="279"/>
        <end position="311"/>
    </location>
</feature>
<keyword evidence="10 12" id="KW-0040">ANK repeat</keyword>
<keyword evidence="8" id="KW-0677">Repeat</keyword>
<name>A0AAV4TTS7_9ARAC</name>
<feature type="repeat" description="ANK" evidence="12">
    <location>
        <begin position="379"/>
        <end position="411"/>
    </location>
</feature>
<dbReference type="AlphaFoldDB" id="A0AAV4TTS7"/>
<dbReference type="InterPro" id="IPR051165">
    <property type="entry name" value="Multifunctional_ANK_Repeat"/>
</dbReference>
<comment type="subcellular location">
    <subcellularLocation>
        <location evidence="2">Secreted</location>
    </subcellularLocation>
    <subcellularLocation>
        <location evidence="1">Target cell membrane</location>
    </subcellularLocation>
</comment>
<dbReference type="GO" id="GO:0006887">
    <property type="term" value="P:exocytosis"/>
    <property type="evidence" value="ECO:0007669"/>
    <property type="project" value="UniProtKB-KW"/>
</dbReference>
<keyword evidence="11" id="KW-0472">Membrane</keyword>
<feature type="repeat" description="ANK" evidence="12">
    <location>
        <begin position="846"/>
        <end position="878"/>
    </location>
</feature>
<feature type="repeat" description="ANK" evidence="12">
    <location>
        <begin position="413"/>
        <end position="445"/>
    </location>
</feature>
<keyword evidence="5" id="KW-1052">Target cell membrane</keyword>
<dbReference type="PRINTS" id="PR01415">
    <property type="entry name" value="ANKYRIN"/>
</dbReference>
<dbReference type="PROSITE" id="PS50088">
    <property type="entry name" value="ANK_REPEAT"/>
    <property type="match status" value="16"/>
</dbReference>
<dbReference type="Pfam" id="PF00023">
    <property type="entry name" value="Ank"/>
    <property type="match status" value="2"/>
</dbReference>
<dbReference type="GO" id="GO:0044218">
    <property type="term" value="C:other organism cell membrane"/>
    <property type="evidence" value="ECO:0007669"/>
    <property type="project" value="UniProtKB-KW"/>
</dbReference>
<evidence type="ECO:0000256" key="3">
    <source>
        <dbReference type="ARBA" id="ARBA00022483"/>
    </source>
</evidence>
<evidence type="ECO:0000313" key="14">
    <source>
        <dbReference type="Proteomes" id="UP001054837"/>
    </source>
</evidence>
<evidence type="ECO:0000256" key="2">
    <source>
        <dbReference type="ARBA" id="ARBA00004613"/>
    </source>
</evidence>
<dbReference type="Pfam" id="PF12796">
    <property type="entry name" value="Ank_2"/>
    <property type="match status" value="5"/>
</dbReference>
<dbReference type="InterPro" id="IPR036770">
    <property type="entry name" value="Ankyrin_rpt-contain_sf"/>
</dbReference>
<evidence type="ECO:0000313" key="13">
    <source>
        <dbReference type="EMBL" id="GIY50023.1"/>
    </source>
</evidence>
<protein>
    <submittedName>
        <fullName evidence="13">Ankyrin-1</fullName>
    </submittedName>
</protein>
<feature type="repeat" description="ANK" evidence="12">
    <location>
        <begin position="617"/>
        <end position="649"/>
    </location>
</feature>
<organism evidence="13 14">
    <name type="scientific">Caerostris darwini</name>
    <dbReference type="NCBI Taxonomy" id="1538125"/>
    <lineage>
        <taxon>Eukaryota</taxon>
        <taxon>Metazoa</taxon>
        <taxon>Ecdysozoa</taxon>
        <taxon>Arthropoda</taxon>
        <taxon>Chelicerata</taxon>
        <taxon>Arachnida</taxon>
        <taxon>Araneae</taxon>
        <taxon>Araneomorphae</taxon>
        <taxon>Entelegynae</taxon>
        <taxon>Araneoidea</taxon>
        <taxon>Araneidae</taxon>
        <taxon>Caerostris</taxon>
    </lineage>
</organism>
<comment type="caution">
    <text evidence="13">The sequence shown here is derived from an EMBL/GenBank/DDBJ whole genome shotgun (WGS) entry which is preliminary data.</text>
</comment>